<comment type="subcellular location">
    <subcellularLocation>
        <location evidence="9">Cytoplasm</location>
    </subcellularLocation>
</comment>
<dbReference type="GO" id="GO:0051537">
    <property type="term" value="F:2 iron, 2 sulfur cluster binding"/>
    <property type="evidence" value="ECO:0007669"/>
    <property type="project" value="UniProtKB-KW"/>
</dbReference>
<dbReference type="UniPathway" id="UPA00078">
    <property type="reaction ID" value="UER00160"/>
</dbReference>
<evidence type="ECO:0000256" key="8">
    <source>
        <dbReference type="ARBA" id="ARBA00048449"/>
    </source>
</evidence>
<dbReference type="GO" id="GO:0004015">
    <property type="term" value="F:adenosylmethionine-8-amino-7-oxononanoate transaminase activity"/>
    <property type="evidence" value="ECO:0007669"/>
    <property type="project" value="UniProtKB-UniRule"/>
</dbReference>
<evidence type="ECO:0000256" key="7">
    <source>
        <dbReference type="ARBA" id="ARBA00022898"/>
    </source>
</evidence>
<evidence type="ECO:0000313" key="13">
    <source>
        <dbReference type="Proteomes" id="UP000321528"/>
    </source>
</evidence>
<comment type="caution">
    <text evidence="9">Lacks conserved residue(s) required for the propagation of feature annotation.</text>
</comment>
<dbReference type="Proteomes" id="UP000321528">
    <property type="component" value="Unassembled WGS sequence"/>
</dbReference>
<feature type="binding site" evidence="9">
    <location>
        <position position="420"/>
    </location>
    <ligand>
        <name>substrate</name>
    </ligand>
</feature>
<dbReference type="EMBL" id="VNWL01000022">
    <property type="protein sequence ID" value="TXK02176.1"/>
    <property type="molecule type" value="Genomic_DNA"/>
</dbReference>
<dbReference type="InterPro" id="IPR005814">
    <property type="entry name" value="Aminotrans_3"/>
</dbReference>
<feature type="binding site" evidence="9">
    <location>
        <begin position="142"/>
        <end position="143"/>
    </location>
    <ligand>
        <name>pyridoxal 5'-phosphate</name>
        <dbReference type="ChEBI" id="CHEBI:597326"/>
    </ligand>
</feature>
<comment type="similarity">
    <text evidence="9">Belongs to the class-III pyridoxal-phosphate-dependent aminotransferase family. BioA subfamily.</text>
</comment>
<dbReference type="Proteomes" id="UP000284189">
    <property type="component" value="Unassembled WGS sequence"/>
</dbReference>
<dbReference type="EC" id="2.6.1.62" evidence="9"/>
<sequence>MDYAWSGSVLLVINDHLCNIDKLNVLRDSVALEKLSERDKKHLWHPLTQHKTHPEMLGITKAQGALLYDEDGKEYVDGISSWYTCMYGHCNPFILESVMEQMQSLDQVVFSGFTHEPAVRLSEELVKILPKNQQKLFFSDNGSTATEVGIKMALQYHFNKGQKRNVLLAFEEGFHGDTFGAMSVSGLSVYNGPFEDFFIEVERIPVPTPENIDFILAQLKKRLKNNNLAGFIYEPLVQGAAAMKMHDAEGLEKILALLKSNGVLLIADEVMTGFGKTGKNFASEYLETQPDIMCLSKALTAGLIPMGLTTCTEEVYMAFYSDEKAKGLFHGHTYTANPLACAAALAALELLQTDAIQQNIKDISEWHSAFDEEIRNHPQVANTRQLGVIYALDLNVQMERYGNLRDKLFKHFMDQGVFLRPLGNTIYILAPYVTTKPQMERIYGAIRSVVGLV</sequence>
<evidence type="ECO:0000256" key="2">
    <source>
        <dbReference type="ARBA" id="ARBA00005063"/>
    </source>
</evidence>
<dbReference type="EMBL" id="QXFJ01000023">
    <property type="protein sequence ID" value="RIV70737.1"/>
    <property type="molecule type" value="Genomic_DNA"/>
</dbReference>
<evidence type="ECO:0000313" key="12">
    <source>
        <dbReference type="Proteomes" id="UP000284189"/>
    </source>
</evidence>
<feature type="binding site" evidence="9">
    <location>
        <position position="82"/>
    </location>
    <ligand>
        <name>substrate</name>
    </ligand>
</feature>
<dbReference type="GO" id="GO:0030170">
    <property type="term" value="F:pyridoxal phosphate binding"/>
    <property type="evidence" value="ECO:0007669"/>
    <property type="project" value="UniProtKB-UniRule"/>
</dbReference>
<feature type="binding site" evidence="9">
    <location>
        <position position="297"/>
    </location>
    <ligand>
        <name>substrate</name>
    </ligand>
</feature>
<evidence type="ECO:0000256" key="5">
    <source>
        <dbReference type="ARBA" id="ARBA00022691"/>
    </source>
</evidence>
<evidence type="ECO:0000256" key="1">
    <source>
        <dbReference type="ARBA" id="ARBA00001933"/>
    </source>
</evidence>
<evidence type="ECO:0000313" key="11">
    <source>
        <dbReference type="EMBL" id="TXK02176.1"/>
    </source>
</evidence>
<dbReference type="NCBIfam" id="TIGR00508">
    <property type="entry name" value="bioA"/>
    <property type="match status" value="1"/>
</dbReference>
<reference evidence="11 13" key="2">
    <citation type="submission" date="2019-07" db="EMBL/GenBank/DDBJ databases">
        <title>Draft genome of two Muricauda strains isolated from deep sea.</title>
        <authorList>
            <person name="Sun C."/>
        </authorList>
    </citation>
    <scope>NUCLEOTIDE SEQUENCE [LARGE SCALE GENOMIC DNA]</scope>
    <source>
        <strain evidence="11 13">NH166</strain>
    </source>
</reference>
<evidence type="ECO:0000256" key="9">
    <source>
        <dbReference type="HAMAP-Rule" id="MF_00834"/>
    </source>
</evidence>
<dbReference type="Gene3D" id="3.40.640.10">
    <property type="entry name" value="Type I PLP-dependent aspartate aminotransferase-like (Major domain)"/>
    <property type="match status" value="1"/>
</dbReference>
<comment type="function">
    <text evidence="9">Catalyzes the transfer of the alpha-amino group from S-adenosyl-L-methionine (SAM) to 7-keto-8-aminopelargonic acid (KAPA) to form 7,8-diaminopelargonic acid (DAPA). It is the only aminotransferase known to utilize SAM as an amino donor.</text>
</comment>
<gene>
    <name evidence="9 10" type="primary">bioA</name>
    <name evidence="10" type="ORF">D2U88_10280</name>
    <name evidence="11" type="ORF">FQ019_10200</name>
</gene>
<dbReference type="SUPFAM" id="SSF53383">
    <property type="entry name" value="PLP-dependent transferases"/>
    <property type="match status" value="1"/>
</dbReference>
<dbReference type="OrthoDB" id="9807885at2"/>
<dbReference type="InterPro" id="IPR015424">
    <property type="entry name" value="PyrdxlP-dep_Trfase"/>
</dbReference>
<dbReference type="AlphaFoldDB" id="A0A418N807"/>
<organism evidence="10 12">
    <name type="scientific">Flagellimonas aequoris</name>
    <dbReference type="NCBI Taxonomy" id="2306997"/>
    <lineage>
        <taxon>Bacteria</taxon>
        <taxon>Pseudomonadati</taxon>
        <taxon>Bacteroidota</taxon>
        <taxon>Flavobacteriia</taxon>
        <taxon>Flavobacteriales</taxon>
        <taxon>Flavobacteriaceae</taxon>
        <taxon>Flagellimonas</taxon>
    </lineage>
</organism>
<dbReference type="InterPro" id="IPR015421">
    <property type="entry name" value="PyrdxlP-dep_Trfase_major"/>
</dbReference>
<dbReference type="PANTHER" id="PTHR42684:SF3">
    <property type="entry name" value="ADENOSYLMETHIONINE-8-AMINO-7-OXONONANOATE AMINOTRANSFERASE"/>
    <property type="match status" value="1"/>
</dbReference>
<comment type="pathway">
    <text evidence="2 9">Cofactor biosynthesis; biotin biosynthesis; 7,8-diaminononanoate from 8-amino-7-oxononanoate (SAM route): step 1/1.</text>
</comment>
<dbReference type="PANTHER" id="PTHR42684">
    <property type="entry name" value="ADENOSYLMETHIONINE-8-AMINO-7-OXONONANOATE AMINOTRANSFERASE"/>
    <property type="match status" value="1"/>
</dbReference>
<evidence type="ECO:0000313" key="10">
    <source>
        <dbReference type="EMBL" id="RIV70737.1"/>
    </source>
</evidence>
<keyword evidence="9" id="KW-0963">Cytoplasm</keyword>
<protein>
    <recommendedName>
        <fullName evidence="9">Adenosylmethionine-8-amino-7-oxononanoate aminotransferase</fullName>
        <ecNumber evidence="9">2.6.1.62</ecNumber>
    </recommendedName>
    <alternativeName>
        <fullName evidence="9">7,8-diamino-pelargonic acid aminotransferase</fullName>
        <shortName evidence="9">DAPA AT</shortName>
        <shortName evidence="9">DAPA aminotransferase</shortName>
    </alternativeName>
    <alternativeName>
        <fullName evidence="9">7,8-diaminononanoate synthase</fullName>
        <shortName evidence="9">DANS</shortName>
    </alternativeName>
    <alternativeName>
        <fullName evidence="9">Diaminopelargonic acid synthase</fullName>
    </alternativeName>
</protein>
<dbReference type="GO" id="GO:0005737">
    <property type="term" value="C:cytoplasm"/>
    <property type="evidence" value="ECO:0007669"/>
    <property type="project" value="UniProtKB-SubCell"/>
</dbReference>
<proteinExistence type="inferred from homology"/>
<dbReference type="NCBIfam" id="NF004624">
    <property type="entry name" value="PRK05964.1"/>
    <property type="match status" value="1"/>
</dbReference>
<feature type="binding site" evidence="9">
    <location>
        <position position="268"/>
    </location>
    <ligand>
        <name>pyridoxal 5'-phosphate</name>
        <dbReference type="ChEBI" id="CHEBI:597326"/>
    </ligand>
</feature>
<dbReference type="HAMAP" id="MF_00834">
    <property type="entry name" value="BioA"/>
    <property type="match status" value="1"/>
</dbReference>
<keyword evidence="13" id="KW-1185">Reference proteome</keyword>
<name>A0A418N807_9FLAO</name>
<evidence type="ECO:0000256" key="3">
    <source>
        <dbReference type="ARBA" id="ARBA00022576"/>
    </source>
</evidence>
<dbReference type="GO" id="GO:0004141">
    <property type="term" value="F:dethiobiotin synthase activity"/>
    <property type="evidence" value="ECO:0007669"/>
    <property type="project" value="TreeGrafter"/>
</dbReference>
<dbReference type="Pfam" id="PF00202">
    <property type="entry name" value="Aminotran_3"/>
    <property type="match status" value="1"/>
</dbReference>
<feature type="binding site" evidence="9">
    <location>
        <begin position="332"/>
        <end position="333"/>
    </location>
    <ligand>
        <name>pyridoxal 5'-phosphate</name>
        <dbReference type="ChEBI" id="CHEBI:597326"/>
    </ligand>
</feature>
<comment type="caution">
    <text evidence="10">The sequence shown here is derived from an EMBL/GenBank/DDBJ whole genome shotgun (WGS) entry which is preliminary data.</text>
</comment>
<comment type="catalytic activity">
    <reaction evidence="8 9">
        <text>(8S)-8-amino-7-oxononanoate + S-adenosyl-L-methionine = S-adenosyl-4-methylsulfanyl-2-oxobutanoate + (7R,8S)-7,8-diammoniononanoate</text>
        <dbReference type="Rhea" id="RHEA:16861"/>
        <dbReference type="ChEBI" id="CHEBI:16490"/>
        <dbReference type="ChEBI" id="CHEBI:59789"/>
        <dbReference type="ChEBI" id="CHEBI:149468"/>
        <dbReference type="ChEBI" id="CHEBI:149469"/>
        <dbReference type="EC" id="2.6.1.62"/>
    </reaction>
</comment>
<feature type="binding site" evidence="9">
    <location>
        <position position="331"/>
    </location>
    <ligand>
        <name>substrate</name>
    </ligand>
</feature>
<keyword evidence="3 9" id="KW-0032">Aminotransferase</keyword>
<accession>A0A418N807</accession>
<keyword evidence="4 9" id="KW-0808">Transferase</keyword>
<dbReference type="GO" id="GO:0009102">
    <property type="term" value="P:biotin biosynthetic process"/>
    <property type="evidence" value="ECO:0007669"/>
    <property type="project" value="UniProtKB-UniRule"/>
</dbReference>
<feature type="site" description="Participates in the substrate recognition with KAPA and in a stacking interaction with the adenine ring of SAM" evidence="9">
    <location>
        <position position="47"/>
    </location>
</feature>
<keyword evidence="5 9" id="KW-0949">S-adenosyl-L-methionine</keyword>
<evidence type="ECO:0000256" key="6">
    <source>
        <dbReference type="ARBA" id="ARBA00022756"/>
    </source>
</evidence>
<keyword evidence="7 9" id="KW-0663">Pyridoxal phosphate</keyword>
<dbReference type="CDD" id="cd00610">
    <property type="entry name" value="OAT_like"/>
    <property type="match status" value="1"/>
</dbReference>
<evidence type="ECO:0000256" key="4">
    <source>
        <dbReference type="ARBA" id="ARBA00022679"/>
    </source>
</evidence>
<comment type="subunit">
    <text evidence="9">Homodimer.</text>
</comment>
<comment type="cofactor">
    <cofactor evidence="1 9">
        <name>pyridoxal 5'-phosphate</name>
        <dbReference type="ChEBI" id="CHEBI:597326"/>
    </cofactor>
</comment>
<dbReference type="InterPro" id="IPR015422">
    <property type="entry name" value="PyrdxlP-dep_Trfase_small"/>
</dbReference>
<feature type="modified residue" description="N6-(pyridoxal phosphate)lysine" evidence="9">
    <location>
        <position position="297"/>
    </location>
</feature>
<keyword evidence="6 9" id="KW-0093">Biotin biosynthesis</keyword>
<dbReference type="PIRSF" id="PIRSF000521">
    <property type="entry name" value="Transaminase_4ab_Lys_Orn"/>
    <property type="match status" value="1"/>
</dbReference>
<dbReference type="Gene3D" id="3.90.1150.10">
    <property type="entry name" value="Aspartate Aminotransferase, domain 1"/>
    <property type="match status" value="1"/>
</dbReference>
<dbReference type="InterPro" id="IPR005815">
    <property type="entry name" value="BioA"/>
</dbReference>
<reference evidence="10 12" key="1">
    <citation type="submission" date="2018-08" db="EMBL/GenBank/DDBJ databases">
        <title>Proposal of Muricauda 72 sp.nov. and Muricauda NH166 sp.nov., isolated from seawater.</title>
        <authorList>
            <person name="Cheng H."/>
            <person name="Wu Y.-H."/>
            <person name="Guo L.-L."/>
            <person name="Xu X.-W."/>
        </authorList>
    </citation>
    <scope>NUCLEOTIDE SEQUENCE [LARGE SCALE GENOMIC DNA]</scope>
    <source>
        <strain evidence="10 12">NH166</strain>
    </source>
</reference>